<keyword evidence="9" id="KW-1185">Reference proteome</keyword>
<evidence type="ECO:0000313" key="8">
    <source>
        <dbReference type="EMBL" id="SNU81754.1"/>
    </source>
</evidence>
<dbReference type="Pfam" id="PF07681">
    <property type="entry name" value="DoxX"/>
    <property type="match status" value="1"/>
</dbReference>
<protein>
    <submittedName>
        <fullName evidence="8">Inner membrane protein yphA</fullName>
    </submittedName>
</protein>
<dbReference type="PANTHER" id="PTHR33452">
    <property type="entry name" value="OXIDOREDUCTASE CATD-RELATED"/>
    <property type="match status" value="1"/>
</dbReference>
<reference evidence="8 9" key="1">
    <citation type="submission" date="2017-06" db="EMBL/GenBank/DDBJ databases">
        <authorList>
            <consortium name="Pathogen Informatics"/>
        </authorList>
    </citation>
    <scope>NUCLEOTIDE SEQUENCE [LARGE SCALE GENOMIC DNA]</scope>
    <source>
        <strain evidence="8 9">NCTC13161</strain>
    </source>
</reference>
<dbReference type="EMBL" id="LT906435">
    <property type="protein sequence ID" value="SNU81754.1"/>
    <property type="molecule type" value="Genomic_DNA"/>
</dbReference>
<comment type="similarity">
    <text evidence="2">Belongs to the DoxX family.</text>
</comment>
<dbReference type="AlphaFoldDB" id="A0A239SAG1"/>
<dbReference type="GO" id="GO:0005886">
    <property type="term" value="C:plasma membrane"/>
    <property type="evidence" value="ECO:0007669"/>
    <property type="project" value="UniProtKB-SubCell"/>
</dbReference>
<dbReference type="PANTHER" id="PTHR33452:SF1">
    <property type="entry name" value="INNER MEMBRANE PROTEIN YPHA-RELATED"/>
    <property type="match status" value="1"/>
</dbReference>
<accession>A0A239SAG1</accession>
<proteinExistence type="inferred from homology"/>
<feature type="transmembrane region" description="Helical" evidence="7">
    <location>
        <begin position="120"/>
        <end position="136"/>
    </location>
</feature>
<organism evidence="8 9">
    <name type="scientific">Pandoraea sputorum</name>
    <dbReference type="NCBI Taxonomy" id="93222"/>
    <lineage>
        <taxon>Bacteria</taxon>
        <taxon>Pseudomonadati</taxon>
        <taxon>Pseudomonadota</taxon>
        <taxon>Betaproteobacteria</taxon>
        <taxon>Burkholderiales</taxon>
        <taxon>Burkholderiaceae</taxon>
        <taxon>Pandoraea</taxon>
    </lineage>
</organism>
<name>A0A239SAG1_9BURK</name>
<dbReference type="Proteomes" id="UP000215126">
    <property type="component" value="Chromosome 1"/>
</dbReference>
<evidence type="ECO:0000313" key="9">
    <source>
        <dbReference type="Proteomes" id="UP000215126"/>
    </source>
</evidence>
<dbReference type="STRING" id="93222.NA29_07375"/>
<dbReference type="InterPro" id="IPR032808">
    <property type="entry name" value="DoxX"/>
</dbReference>
<keyword evidence="6 7" id="KW-0472">Membrane</keyword>
<evidence type="ECO:0000256" key="2">
    <source>
        <dbReference type="ARBA" id="ARBA00006679"/>
    </source>
</evidence>
<evidence type="ECO:0000256" key="1">
    <source>
        <dbReference type="ARBA" id="ARBA00004651"/>
    </source>
</evidence>
<feature type="transmembrane region" description="Helical" evidence="7">
    <location>
        <begin position="52"/>
        <end position="81"/>
    </location>
</feature>
<comment type="subcellular location">
    <subcellularLocation>
        <location evidence="1">Cell membrane</location>
        <topology evidence="1">Multi-pass membrane protein</topology>
    </subcellularLocation>
</comment>
<gene>
    <name evidence="8" type="primary">yphA</name>
    <name evidence="8" type="ORF">SAMEA4530655_00616</name>
</gene>
<feature type="transmembrane region" description="Helical" evidence="7">
    <location>
        <begin position="21"/>
        <end position="40"/>
    </location>
</feature>
<keyword evidence="4 7" id="KW-0812">Transmembrane</keyword>
<evidence type="ECO:0000256" key="7">
    <source>
        <dbReference type="SAM" id="Phobius"/>
    </source>
</evidence>
<evidence type="ECO:0000256" key="3">
    <source>
        <dbReference type="ARBA" id="ARBA00022475"/>
    </source>
</evidence>
<feature type="transmembrane region" description="Helical" evidence="7">
    <location>
        <begin position="88"/>
        <end position="108"/>
    </location>
</feature>
<sequence length="144" mass="15696">MPTSLSNEIRFWMKTITMHRFNIQWFARVLMSALFLIAGVRKILAFKATVGYFAAIGLPFAEVVTALVILIEAGGAIALILGWRLKPLALLLAIYTVATALIGHKFWAADPAQFSGQLNNFFKNIAIAGGFLLLVAQPDTSSKA</sequence>
<keyword evidence="5 7" id="KW-1133">Transmembrane helix</keyword>
<evidence type="ECO:0000256" key="6">
    <source>
        <dbReference type="ARBA" id="ARBA00023136"/>
    </source>
</evidence>
<evidence type="ECO:0000256" key="5">
    <source>
        <dbReference type="ARBA" id="ARBA00022989"/>
    </source>
</evidence>
<keyword evidence="3" id="KW-1003">Cell membrane</keyword>
<evidence type="ECO:0000256" key="4">
    <source>
        <dbReference type="ARBA" id="ARBA00022692"/>
    </source>
</evidence>
<dbReference type="InterPro" id="IPR051907">
    <property type="entry name" value="DoxX-like_oxidoreductase"/>
</dbReference>